<comment type="subcellular location">
    <subcellularLocation>
        <location evidence="1">Cell membrane</location>
        <topology evidence="1">Multi-pass membrane protein</topology>
    </subcellularLocation>
</comment>
<gene>
    <name evidence="13" type="primary">LOC124816024</name>
</gene>
<dbReference type="PANTHER" id="PTHR24246">
    <property type="entry name" value="OLFACTORY RECEPTOR AND ADENOSINE RECEPTOR"/>
    <property type="match status" value="1"/>
</dbReference>
<dbReference type="RefSeq" id="XP_065671897.1">
    <property type="nucleotide sequence ID" value="XM_065815825.1"/>
</dbReference>
<dbReference type="GeneID" id="124816024"/>
<dbReference type="InterPro" id="IPR017452">
    <property type="entry name" value="GPCR_Rhodpsn_7TM"/>
</dbReference>
<feature type="transmembrane region" description="Helical" evidence="10">
    <location>
        <begin position="36"/>
        <end position="56"/>
    </location>
</feature>
<evidence type="ECO:0000256" key="8">
    <source>
        <dbReference type="ARBA" id="ARBA00023180"/>
    </source>
</evidence>
<evidence type="ECO:0000313" key="13">
    <source>
        <dbReference type="RefSeq" id="XP_065671897.1"/>
    </source>
</evidence>
<evidence type="ECO:0000256" key="4">
    <source>
        <dbReference type="ARBA" id="ARBA00022989"/>
    </source>
</evidence>
<feature type="domain" description="G-protein coupled receptors family 1 profile" evidence="11">
    <location>
        <begin position="1"/>
        <end position="183"/>
    </location>
</feature>
<evidence type="ECO:0000313" key="12">
    <source>
        <dbReference type="Proteomes" id="UP001652625"/>
    </source>
</evidence>
<keyword evidence="2" id="KW-1003">Cell membrane</keyword>
<feature type="transmembrane region" description="Helical" evidence="10">
    <location>
        <begin position="124"/>
        <end position="151"/>
    </location>
</feature>
<evidence type="ECO:0000256" key="3">
    <source>
        <dbReference type="ARBA" id="ARBA00022692"/>
    </source>
</evidence>
<dbReference type="Pfam" id="PF00001">
    <property type="entry name" value="7tm_1"/>
    <property type="match status" value="1"/>
</dbReference>
<dbReference type="SUPFAM" id="SSF81321">
    <property type="entry name" value="Family A G protein-coupled receptor-like"/>
    <property type="match status" value="1"/>
</dbReference>
<evidence type="ECO:0000259" key="11">
    <source>
        <dbReference type="PROSITE" id="PS50262"/>
    </source>
</evidence>
<evidence type="ECO:0000256" key="9">
    <source>
        <dbReference type="ARBA" id="ARBA00023224"/>
    </source>
</evidence>
<protein>
    <submittedName>
        <fullName evidence="13">D(5)-like dopamine receptor isoform X2</fullName>
    </submittedName>
</protein>
<dbReference type="Proteomes" id="UP001652625">
    <property type="component" value="Chromosome 13"/>
</dbReference>
<reference evidence="13" key="1">
    <citation type="submission" date="2025-08" db="UniProtKB">
        <authorList>
            <consortium name="RefSeq"/>
        </authorList>
    </citation>
    <scope>IDENTIFICATION</scope>
</reference>
<keyword evidence="9" id="KW-0807">Transducer</keyword>
<keyword evidence="7" id="KW-0675">Receptor</keyword>
<keyword evidence="5" id="KW-0297">G-protein coupled receptor</keyword>
<dbReference type="PANTHER" id="PTHR24246:SF27">
    <property type="entry name" value="ADENOSINE RECEPTOR, ISOFORM A"/>
    <property type="match status" value="1"/>
</dbReference>
<feature type="transmembrane region" description="Helical" evidence="10">
    <location>
        <begin position="68"/>
        <end position="97"/>
    </location>
</feature>
<dbReference type="PRINTS" id="PR00237">
    <property type="entry name" value="GPCRRHODOPSN"/>
</dbReference>
<accession>A0ABM4DC04</accession>
<evidence type="ECO:0000256" key="5">
    <source>
        <dbReference type="ARBA" id="ARBA00023040"/>
    </source>
</evidence>
<keyword evidence="12" id="KW-1185">Reference proteome</keyword>
<keyword evidence="8" id="KW-0325">Glycoprotein</keyword>
<evidence type="ECO:0000256" key="1">
    <source>
        <dbReference type="ARBA" id="ARBA00004651"/>
    </source>
</evidence>
<dbReference type="Gene3D" id="1.20.1070.10">
    <property type="entry name" value="Rhodopsin 7-helix transmembrane proteins"/>
    <property type="match status" value="1"/>
</dbReference>
<name>A0ABM4DC04_HYDVU</name>
<keyword evidence="3 10" id="KW-0812">Transmembrane</keyword>
<sequence>MFGTASILNLTAISLERLHAIKSPLRHLTLTETPHIVAIIVSWTIGTVLFFVKYLYDLYRPNMDTYFLVFTLLLFIMVYMIPILIIILAYTLIFYYANYKKNHVRQSSIFERKRFKRELKAAKTIALVVGLFILCWTPFFIINLIYIFVYLRYKKQTVSHLEHWFYASKVLHYSNSIMNVIIYGFRSRDFRRLIRFIINKLTKK</sequence>
<keyword evidence="4 10" id="KW-1133">Transmembrane helix</keyword>
<dbReference type="PROSITE" id="PS50262">
    <property type="entry name" value="G_PROTEIN_RECEP_F1_2"/>
    <property type="match status" value="1"/>
</dbReference>
<evidence type="ECO:0000256" key="6">
    <source>
        <dbReference type="ARBA" id="ARBA00023136"/>
    </source>
</evidence>
<keyword evidence="6 10" id="KW-0472">Membrane</keyword>
<evidence type="ECO:0000256" key="10">
    <source>
        <dbReference type="SAM" id="Phobius"/>
    </source>
</evidence>
<evidence type="ECO:0000256" key="2">
    <source>
        <dbReference type="ARBA" id="ARBA00022475"/>
    </source>
</evidence>
<organism evidence="12 13">
    <name type="scientific">Hydra vulgaris</name>
    <name type="common">Hydra</name>
    <name type="synonym">Hydra attenuata</name>
    <dbReference type="NCBI Taxonomy" id="6087"/>
    <lineage>
        <taxon>Eukaryota</taxon>
        <taxon>Metazoa</taxon>
        <taxon>Cnidaria</taxon>
        <taxon>Hydrozoa</taxon>
        <taxon>Hydroidolina</taxon>
        <taxon>Anthoathecata</taxon>
        <taxon>Aplanulata</taxon>
        <taxon>Hydridae</taxon>
        <taxon>Hydra</taxon>
    </lineage>
</organism>
<feature type="transmembrane region" description="Helical" evidence="10">
    <location>
        <begin position="163"/>
        <end position="185"/>
    </location>
</feature>
<proteinExistence type="predicted"/>
<evidence type="ECO:0000256" key="7">
    <source>
        <dbReference type="ARBA" id="ARBA00023170"/>
    </source>
</evidence>
<dbReference type="InterPro" id="IPR000276">
    <property type="entry name" value="GPCR_Rhodpsn"/>
</dbReference>